<dbReference type="EMBL" id="JASNRB020000049">
    <property type="protein sequence ID" value="MFJ1472468.1"/>
    <property type="molecule type" value="Genomic_DNA"/>
</dbReference>
<accession>A0ACC7MLZ1</accession>
<evidence type="ECO:0000313" key="1">
    <source>
        <dbReference type="EMBL" id="MFJ1472468.1"/>
    </source>
</evidence>
<evidence type="ECO:0000313" key="2">
    <source>
        <dbReference type="Proteomes" id="UP001168096"/>
    </source>
</evidence>
<sequence length="166" mass="18434">MKLKKLDFFALALMCATSYSAAAFAPASTPDDVTSREIRGLFKSQDEANWNGETPEQLARRFYTEDVVIVGEGETSTQRGMKDAVSALVNWNEYLGPGGNKLCHFEVLEPVITSGDMASAFVTLSCKPNPPKTTKPESIRQLFVLRRTPQGWRVAQEMWENGGMDH</sequence>
<comment type="caution">
    <text evidence="1">The sequence shown here is derived from an EMBL/GenBank/DDBJ whole genome shotgun (WGS) entry which is preliminary data.</text>
</comment>
<proteinExistence type="predicted"/>
<name>A0ACC7MLZ1_9BURK</name>
<dbReference type="Proteomes" id="UP001168096">
    <property type="component" value="Unassembled WGS sequence"/>
</dbReference>
<organism evidence="1 2">
    <name type="scientific">Massilia orientalis</name>
    <dbReference type="NCBI Taxonomy" id="3050128"/>
    <lineage>
        <taxon>Bacteria</taxon>
        <taxon>Pseudomonadati</taxon>
        <taxon>Pseudomonadota</taxon>
        <taxon>Betaproteobacteria</taxon>
        <taxon>Burkholderiales</taxon>
        <taxon>Oxalobacteraceae</taxon>
        <taxon>Telluria group</taxon>
        <taxon>Massilia</taxon>
    </lineage>
</organism>
<keyword evidence="2" id="KW-1185">Reference proteome</keyword>
<protein>
    <submittedName>
        <fullName evidence="1">Uncharacterized protein</fullName>
    </submittedName>
</protein>
<gene>
    <name evidence="1" type="ORF">QPK29_032560</name>
</gene>
<reference evidence="1" key="1">
    <citation type="submission" date="2024-11" db="EMBL/GenBank/DDBJ databases">
        <title>Description of Massilia orientalis sp. nov., isolated from rhizosphere soil of Ageratina adenophora.</title>
        <authorList>
            <person name="Wang Y."/>
        </authorList>
    </citation>
    <scope>NUCLEOTIDE SEQUENCE</scope>
    <source>
        <strain evidence="1">YIM B02787</strain>
    </source>
</reference>